<keyword evidence="5 9" id="KW-0627">Porphyrin biosynthesis</keyword>
<accession>A0A1G5AWB3</accession>
<dbReference type="Gene3D" id="3.40.50.10090">
    <property type="match status" value="2"/>
</dbReference>
<proteinExistence type="inferred from homology"/>
<dbReference type="InterPro" id="IPR039793">
    <property type="entry name" value="UROS/Hem4"/>
</dbReference>
<dbReference type="RefSeq" id="WP_090654141.1">
    <property type="nucleotide sequence ID" value="NZ_CP015031.1"/>
</dbReference>
<dbReference type="PANTHER" id="PTHR38042">
    <property type="entry name" value="UROPORPHYRINOGEN-III SYNTHASE, CHLOROPLASTIC"/>
    <property type="match status" value="1"/>
</dbReference>
<comment type="function">
    <text evidence="6 9">Catalyzes cyclization of the linear tetrapyrrole, hydroxymethylbilane, to the macrocyclic uroporphyrinogen III.</text>
</comment>
<evidence type="ECO:0000313" key="12">
    <source>
        <dbReference type="Proteomes" id="UP000199588"/>
    </source>
</evidence>
<keyword evidence="4 9" id="KW-0456">Lyase</keyword>
<comment type="catalytic activity">
    <reaction evidence="8 9">
        <text>hydroxymethylbilane = uroporphyrinogen III + H2O</text>
        <dbReference type="Rhea" id="RHEA:18965"/>
        <dbReference type="ChEBI" id="CHEBI:15377"/>
        <dbReference type="ChEBI" id="CHEBI:57308"/>
        <dbReference type="ChEBI" id="CHEBI:57845"/>
        <dbReference type="EC" id="4.2.1.75"/>
    </reaction>
</comment>
<evidence type="ECO:0000256" key="6">
    <source>
        <dbReference type="ARBA" id="ARBA00037589"/>
    </source>
</evidence>
<evidence type="ECO:0000256" key="2">
    <source>
        <dbReference type="ARBA" id="ARBA00008133"/>
    </source>
</evidence>
<dbReference type="CDD" id="cd06578">
    <property type="entry name" value="HemD"/>
    <property type="match status" value="1"/>
</dbReference>
<evidence type="ECO:0000256" key="4">
    <source>
        <dbReference type="ARBA" id="ARBA00023239"/>
    </source>
</evidence>
<evidence type="ECO:0000256" key="1">
    <source>
        <dbReference type="ARBA" id="ARBA00004772"/>
    </source>
</evidence>
<organism evidence="11 12">
    <name type="scientific">Basfia succiniciproducens</name>
    <dbReference type="NCBI Taxonomy" id="653940"/>
    <lineage>
        <taxon>Bacteria</taxon>
        <taxon>Pseudomonadati</taxon>
        <taxon>Pseudomonadota</taxon>
        <taxon>Gammaproteobacteria</taxon>
        <taxon>Pasteurellales</taxon>
        <taxon>Pasteurellaceae</taxon>
        <taxon>Basfia</taxon>
    </lineage>
</organism>
<dbReference type="SUPFAM" id="SSF69618">
    <property type="entry name" value="HemD-like"/>
    <property type="match status" value="1"/>
</dbReference>
<name>A0A1G5AWB3_9PAST</name>
<dbReference type="InterPro" id="IPR003754">
    <property type="entry name" value="4pyrrol_synth_uPrphyn_synth"/>
</dbReference>
<evidence type="ECO:0000256" key="3">
    <source>
        <dbReference type="ARBA" id="ARBA00013109"/>
    </source>
</evidence>
<comment type="similarity">
    <text evidence="2 9">Belongs to the uroporphyrinogen-III synthase family.</text>
</comment>
<reference evidence="11 12" key="1">
    <citation type="submission" date="2016-10" db="EMBL/GenBank/DDBJ databases">
        <authorList>
            <person name="Varghese N."/>
            <person name="Submissions S."/>
        </authorList>
    </citation>
    <scope>NUCLEOTIDE SEQUENCE [LARGE SCALE GENOMIC DNA]</scope>
    <source>
        <strain evidence="11 12">DSM 22022</strain>
    </source>
</reference>
<dbReference type="EMBL" id="FMUQ01000003">
    <property type="protein sequence ID" value="SCX82187.1"/>
    <property type="molecule type" value="Genomic_DNA"/>
</dbReference>
<dbReference type="Pfam" id="PF02602">
    <property type="entry name" value="HEM4"/>
    <property type="match status" value="1"/>
</dbReference>
<evidence type="ECO:0000256" key="7">
    <source>
        <dbReference type="ARBA" id="ARBA00040167"/>
    </source>
</evidence>
<evidence type="ECO:0000259" key="10">
    <source>
        <dbReference type="Pfam" id="PF02602"/>
    </source>
</evidence>
<keyword evidence="12" id="KW-1185">Reference proteome</keyword>
<dbReference type="Proteomes" id="UP000199588">
    <property type="component" value="Unassembled WGS sequence"/>
</dbReference>
<sequence>MAVLVTRPAEKGIQLVDMLNKSGVAALHLPFFNITAGRELNDLPNKFNQLKPNDYVVAVSQSAVDFAAETLQNTGFHWRTDLQYFTVGQQTALHFSSLSEQPVHYPFLSENSEGMLALAQMQNLKGKNVLLLRGNSGRELFPQQVLARGGDIDILECYQRQPIDYDNVEQTSICKRAGIQTIVVTSGELLNTLIQFVPENEYDWLRSCQLVVVSTRIENMARKFGWTDIVVSPKADNNTLLQTILTLTS</sequence>
<evidence type="ECO:0000256" key="8">
    <source>
        <dbReference type="ARBA" id="ARBA00048617"/>
    </source>
</evidence>
<evidence type="ECO:0000256" key="9">
    <source>
        <dbReference type="RuleBase" id="RU366031"/>
    </source>
</evidence>
<evidence type="ECO:0000313" key="11">
    <source>
        <dbReference type="EMBL" id="SCX82187.1"/>
    </source>
</evidence>
<dbReference type="PANTHER" id="PTHR38042:SF1">
    <property type="entry name" value="UROPORPHYRINOGEN-III SYNTHASE, CHLOROPLASTIC"/>
    <property type="match status" value="1"/>
</dbReference>
<comment type="pathway">
    <text evidence="1 9">Porphyrin-containing compound metabolism; protoporphyrin-IX biosynthesis; coproporphyrinogen-III from 5-aminolevulinate: step 3/4.</text>
</comment>
<comment type="caution">
    <text evidence="11">The sequence shown here is derived from an EMBL/GenBank/DDBJ whole genome shotgun (WGS) entry which is preliminary data.</text>
</comment>
<feature type="domain" description="Tetrapyrrole biosynthesis uroporphyrinogen III synthase" evidence="10">
    <location>
        <begin position="15"/>
        <end position="241"/>
    </location>
</feature>
<evidence type="ECO:0000256" key="5">
    <source>
        <dbReference type="ARBA" id="ARBA00023244"/>
    </source>
</evidence>
<gene>
    <name evidence="11" type="ORF">SAMN02910354_00499</name>
</gene>
<dbReference type="InterPro" id="IPR036108">
    <property type="entry name" value="4pyrrol_syn_uPrphyn_synt_sf"/>
</dbReference>
<dbReference type="EC" id="4.2.1.75" evidence="3 9"/>
<protein>
    <recommendedName>
        <fullName evidence="7 9">Uroporphyrinogen-III synthase</fullName>
        <ecNumber evidence="3 9">4.2.1.75</ecNumber>
    </recommendedName>
</protein>